<gene>
    <name evidence="3" type="ORF">UFOPK2166_00795</name>
    <name evidence="4" type="ORF">UFOPK2872_01023</name>
</gene>
<dbReference type="EMBL" id="CAEZWB010000096">
    <property type="protein sequence ID" value="CAB4650683.1"/>
    <property type="molecule type" value="Genomic_DNA"/>
</dbReference>
<reference evidence="4" key="1">
    <citation type="submission" date="2020-05" db="EMBL/GenBank/DDBJ databases">
        <authorList>
            <person name="Chiriac C."/>
            <person name="Salcher M."/>
            <person name="Ghai R."/>
            <person name="Kavagutti S V."/>
        </authorList>
    </citation>
    <scope>NUCLEOTIDE SEQUENCE</scope>
</reference>
<dbReference type="InterPro" id="IPR010992">
    <property type="entry name" value="IHF-like_DNA-bd_dom_sf"/>
</dbReference>
<dbReference type="PANTHER" id="PTHR33175">
    <property type="entry name" value="DNA-BINDING PROTEIN HU"/>
    <property type="match status" value="1"/>
</dbReference>
<feature type="region of interest" description="Disordered" evidence="2">
    <location>
        <begin position="46"/>
        <end position="94"/>
    </location>
</feature>
<accession>A0A6J6V8Q0</accession>
<dbReference type="PRINTS" id="PR01727">
    <property type="entry name" value="DNABINDINGHU"/>
</dbReference>
<dbReference type="Pfam" id="PF00216">
    <property type="entry name" value="Bac_DNA_binding"/>
    <property type="match status" value="1"/>
</dbReference>
<evidence type="ECO:0000313" key="4">
    <source>
        <dbReference type="EMBL" id="CAB4768500.1"/>
    </source>
</evidence>
<dbReference type="PANTHER" id="PTHR33175:SF3">
    <property type="entry name" value="DNA-BINDING PROTEIN HU-BETA"/>
    <property type="match status" value="1"/>
</dbReference>
<sequence length="94" mass="9918">MTKAELIDAVAQKSGVSKADAERTIASFFELVVASAIKGEKVAWPGFGSFSTSSRKARTGRNPQTGAPVQVPASTAMKFTSSSTLKSELNPNRK</sequence>
<dbReference type="CDD" id="cd13831">
    <property type="entry name" value="HU"/>
    <property type="match status" value="1"/>
</dbReference>
<dbReference type="Gene3D" id="4.10.520.10">
    <property type="entry name" value="IHF-like DNA-binding proteins"/>
    <property type="match status" value="1"/>
</dbReference>
<dbReference type="AlphaFoldDB" id="A0A6J6V8Q0"/>
<evidence type="ECO:0000256" key="1">
    <source>
        <dbReference type="ARBA" id="ARBA00023125"/>
    </source>
</evidence>
<proteinExistence type="predicted"/>
<protein>
    <submittedName>
        <fullName evidence="4">Unannotated protein</fullName>
    </submittedName>
</protein>
<evidence type="ECO:0000313" key="3">
    <source>
        <dbReference type="EMBL" id="CAB4650683.1"/>
    </source>
</evidence>
<dbReference type="EMBL" id="CAEZZM010000139">
    <property type="protein sequence ID" value="CAB4768500.1"/>
    <property type="molecule type" value="Genomic_DNA"/>
</dbReference>
<dbReference type="SUPFAM" id="SSF47729">
    <property type="entry name" value="IHF-like DNA-binding proteins"/>
    <property type="match status" value="1"/>
</dbReference>
<name>A0A6J6V8Q0_9ZZZZ</name>
<evidence type="ECO:0000256" key="2">
    <source>
        <dbReference type="SAM" id="MobiDB-lite"/>
    </source>
</evidence>
<feature type="compositionally biased region" description="Polar residues" evidence="2">
    <location>
        <begin position="77"/>
        <end position="94"/>
    </location>
</feature>
<dbReference type="GO" id="GO:0003677">
    <property type="term" value="F:DNA binding"/>
    <property type="evidence" value="ECO:0007669"/>
    <property type="project" value="UniProtKB-KW"/>
</dbReference>
<dbReference type="GO" id="GO:0030527">
    <property type="term" value="F:structural constituent of chromatin"/>
    <property type="evidence" value="ECO:0007669"/>
    <property type="project" value="InterPro"/>
</dbReference>
<dbReference type="InterPro" id="IPR020816">
    <property type="entry name" value="Histone-like_DNA-bd_CS"/>
</dbReference>
<dbReference type="SMART" id="SM00411">
    <property type="entry name" value="BHL"/>
    <property type="match status" value="1"/>
</dbReference>
<dbReference type="PROSITE" id="PS00045">
    <property type="entry name" value="HISTONE_LIKE"/>
    <property type="match status" value="1"/>
</dbReference>
<keyword evidence="1" id="KW-0238">DNA-binding</keyword>
<dbReference type="GO" id="GO:0005829">
    <property type="term" value="C:cytosol"/>
    <property type="evidence" value="ECO:0007669"/>
    <property type="project" value="TreeGrafter"/>
</dbReference>
<organism evidence="4">
    <name type="scientific">freshwater metagenome</name>
    <dbReference type="NCBI Taxonomy" id="449393"/>
    <lineage>
        <taxon>unclassified sequences</taxon>
        <taxon>metagenomes</taxon>
        <taxon>ecological metagenomes</taxon>
    </lineage>
</organism>
<dbReference type="InterPro" id="IPR000119">
    <property type="entry name" value="Hist_DNA-bd"/>
</dbReference>